<dbReference type="Pfam" id="PF13426">
    <property type="entry name" value="PAS_9"/>
    <property type="match status" value="1"/>
</dbReference>
<proteinExistence type="predicted"/>
<feature type="domain" description="PAS" evidence="1">
    <location>
        <begin position="29"/>
        <end position="125"/>
    </location>
</feature>
<accession>A0A418WWA8</accession>
<keyword evidence="3" id="KW-1185">Reference proteome</keyword>
<dbReference type="InterPro" id="IPR000014">
    <property type="entry name" value="PAS"/>
</dbReference>
<dbReference type="AlphaFoldDB" id="A0A418WWA8"/>
<evidence type="ECO:0000259" key="1">
    <source>
        <dbReference type="Pfam" id="PF13426"/>
    </source>
</evidence>
<dbReference type="InterPro" id="IPR035965">
    <property type="entry name" value="PAS-like_dom_sf"/>
</dbReference>
<evidence type="ECO:0000313" key="3">
    <source>
        <dbReference type="Proteomes" id="UP000285190"/>
    </source>
</evidence>
<organism evidence="2 3">
    <name type="scientific">Noviherbaspirillum cavernae</name>
    <dbReference type="NCBI Taxonomy" id="2320862"/>
    <lineage>
        <taxon>Bacteria</taxon>
        <taxon>Pseudomonadati</taxon>
        <taxon>Pseudomonadota</taxon>
        <taxon>Betaproteobacteria</taxon>
        <taxon>Burkholderiales</taxon>
        <taxon>Oxalobacteraceae</taxon>
        <taxon>Noviherbaspirillum</taxon>
    </lineage>
</organism>
<dbReference type="SUPFAM" id="SSF55785">
    <property type="entry name" value="PYP-like sensor domain (PAS domain)"/>
    <property type="match status" value="1"/>
</dbReference>
<protein>
    <submittedName>
        <fullName evidence="2">PAS domain S-box protein</fullName>
    </submittedName>
</protein>
<dbReference type="CDD" id="cd00130">
    <property type="entry name" value="PAS"/>
    <property type="match status" value="1"/>
</dbReference>
<dbReference type="NCBIfam" id="TIGR00229">
    <property type="entry name" value="sensory_box"/>
    <property type="match status" value="1"/>
</dbReference>
<dbReference type="Gene3D" id="3.30.450.20">
    <property type="entry name" value="PAS domain"/>
    <property type="match status" value="1"/>
</dbReference>
<sequence length="157" mass="17565">MADMASTFAEPPHACVPEDVRSGDELACMLVRRGSVDHCNRKLATIFGYEREELSGLHLTALFPRSANGNAAWQTPSTGYSPTHLRNLLAVHKDGTAFWVRAELQPLNDAAHDDRVIWRIEDITERMLDEYIKSQGHGQTIMRHIMLPMNAVPEPGC</sequence>
<reference evidence="2 3" key="1">
    <citation type="submission" date="2018-09" db="EMBL/GenBank/DDBJ databases">
        <authorList>
            <person name="Zhu H."/>
        </authorList>
    </citation>
    <scope>NUCLEOTIDE SEQUENCE [LARGE SCALE GENOMIC DNA]</scope>
    <source>
        <strain evidence="2 3">K2R10-39</strain>
    </source>
</reference>
<evidence type="ECO:0000313" key="2">
    <source>
        <dbReference type="EMBL" id="RJF96928.1"/>
    </source>
</evidence>
<dbReference type="EMBL" id="QYUN01000003">
    <property type="protein sequence ID" value="RJF96928.1"/>
    <property type="molecule type" value="Genomic_DNA"/>
</dbReference>
<comment type="caution">
    <text evidence="2">The sequence shown here is derived from an EMBL/GenBank/DDBJ whole genome shotgun (WGS) entry which is preliminary data.</text>
</comment>
<dbReference type="Proteomes" id="UP000285190">
    <property type="component" value="Unassembled WGS sequence"/>
</dbReference>
<gene>
    <name evidence="2" type="ORF">D3870_21415</name>
</gene>
<name>A0A418WWA8_9BURK</name>